<dbReference type="InterPro" id="IPR036390">
    <property type="entry name" value="WH_DNA-bd_sf"/>
</dbReference>
<dbReference type="InterPro" id="IPR029016">
    <property type="entry name" value="GAF-like_dom_sf"/>
</dbReference>
<dbReference type="InterPro" id="IPR005471">
    <property type="entry name" value="Tscrpt_reg_IclR_N"/>
</dbReference>
<dbReference type="Proteomes" id="UP000265768">
    <property type="component" value="Unassembled WGS sequence"/>
</dbReference>
<feature type="domain" description="IclR-ED" evidence="5">
    <location>
        <begin position="67"/>
        <end position="248"/>
    </location>
</feature>
<dbReference type="PANTHER" id="PTHR30136">
    <property type="entry name" value="HELIX-TURN-HELIX TRANSCRIPTIONAL REGULATOR, ICLR FAMILY"/>
    <property type="match status" value="1"/>
</dbReference>
<evidence type="ECO:0000313" key="7">
    <source>
        <dbReference type="Proteomes" id="UP000265768"/>
    </source>
</evidence>
<comment type="caution">
    <text evidence="6">The sequence shown here is derived from an EMBL/GenBank/DDBJ whole genome shotgun (WGS) entry which is preliminary data.</text>
</comment>
<dbReference type="Gene3D" id="1.10.10.10">
    <property type="entry name" value="Winged helix-like DNA-binding domain superfamily/Winged helix DNA-binding domain"/>
    <property type="match status" value="1"/>
</dbReference>
<dbReference type="SUPFAM" id="SSF46785">
    <property type="entry name" value="Winged helix' DNA-binding domain"/>
    <property type="match status" value="1"/>
</dbReference>
<dbReference type="RefSeq" id="WP_119928080.1">
    <property type="nucleotide sequence ID" value="NZ_QZEY01000007.1"/>
</dbReference>
<evidence type="ECO:0000256" key="2">
    <source>
        <dbReference type="ARBA" id="ARBA00023125"/>
    </source>
</evidence>
<dbReference type="InterPro" id="IPR050707">
    <property type="entry name" value="HTH_MetabolicPath_Reg"/>
</dbReference>
<reference evidence="6 7" key="1">
    <citation type="submission" date="2018-09" db="EMBL/GenBank/DDBJ databases">
        <title>YIM 75507 draft genome.</title>
        <authorList>
            <person name="Tang S."/>
            <person name="Feng Y."/>
        </authorList>
    </citation>
    <scope>NUCLEOTIDE SEQUENCE [LARGE SCALE GENOMIC DNA]</scope>
    <source>
        <strain evidence="6 7">YIM 75507</strain>
    </source>
</reference>
<dbReference type="InterPro" id="IPR014757">
    <property type="entry name" value="Tscrpt_reg_IclR_C"/>
</dbReference>
<dbReference type="GO" id="GO:0003677">
    <property type="term" value="F:DNA binding"/>
    <property type="evidence" value="ECO:0007669"/>
    <property type="project" value="UniProtKB-KW"/>
</dbReference>
<evidence type="ECO:0000313" key="6">
    <source>
        <dbReference type="EMBL" id="RJL31395.1"/>
    </source>
</evidence>
<evidence type="ECO:0000256" key="1">
    <source>
        <dbReference type="ARBA" id="ARBA00023015"/>
    </source>
</evidence>
<feature type="domain" description="HTH iclR-type" evidence="4">
    <location>
        <begin position="6"/>
        <end position="66"/>
    </location>
</feature>
<keyword evidence="3" id="KW-0804">Transcription</keyword>
<dbReference type="AlphaFoldDB" id="A0A3A4ASW6"/>
<keyword evidence="2" id="KW-0238">DNA-binding</keyword>
<dbReference type="EMBL" id="QZEY01000007">
    <property type="protein sequence ID" value="RJL31395.1"/>
    <property type="molecule type" value="Genomic_DNA"/>
</dbReference>
<dbReference type="OrthoDB" id="60629at2"/>
<keyword evidence="7" id="KW-1185">Reference proteome</keyword>
<evidence type="ECO:0000256" key="3">
    <source>
        <dbReference type="ARBA" id="ARBA00023163"/>
    </source>
</evidence>
<name>A0A3A4ASW6_9ACTN</name>
<dbReference type="Pfam" id="PF09339">
    <property type="entry name" value="HTH_IclR"/>
    <property type="match status" value="1"/>
</dbReference>
<dbReference type="PROSITE" id="PS51078">
    <property type="entry name" value="ICLR_ED"/>
    <property type="match status" value="1"/>
</dbReference>
<organism evidence="6 7">
    <name type="scientific">Bailinhaonella thermotolerans</name>
    <dbReference type="NCBI Taxonomy" id="1070861"/>
    <lineage>
        <taxon>Bacteria</taxon>
        <taxon>Bacillati</taxon>
        <taxon>Actinomycetota</taxon>
        <taxon>Actinomycetes</taxon>
        <taxon>Streptosporangiales</taxon>
        <taxon>Streptosporangiaceae</taxon>
        <taxon>Bailinhaonella</taxon>
    </lineage>
</organism>
<dbReference type="SUPFAM" id="SSF55781">
    <property type="entry name" value="GAF domain-like"/>
    <property type="match status" value="1"/>
</dbReference>
<dbReference type="Gene3D" id="3.30.450.40">
    <property type="match status" value="1"/>
</dbReference>
<dbReference type="GO" id="GO:0045892">
    <property type="term" value="P:negative regulation of DNA-templated transcription"/>
    <property type="evidence" value="ECO:0007669"/>
    <property type="project" value="TreeGrafter"/>
</dbReference>
<sequence>MSRNEISVIGKAWLVVEAFRPTGGPCRLTDLVRRSGLPKTTVHRLTGELVEAGVIERGEDGFHLGRKLFELGSMVPVQRDLRETALPHMHDLFEATHETIHLGVRDGLDVVYVEKIRAHTAIDLPSRIGGRLPLSATGVGKALLAFSPQEVMDEVLSRPLRRLSPHSITDPRRFAEVIGQIQASGLAYDQEEAQPGVSCIAAPVLVSGLAVAALSVAVPTSRFTPARLAPAVKTAALGLSRSLTRPRP</sequence>
<accession>A0A3A4ASW6</accession>
<evidence type="ECO:0000259" key="5">
    <source>
        <dbReference type="PROSITE" id="PS51078"/>
    </source>
</evidence>
<dbReference type="Pfam" id="PF01614">
    <property type="entry name" value="IclR_C"/>
    <property type="match status" value="1"/>
</dbReference>
<gene>
    <name evidence="6" type="ORF">D5H75_20380</name>
</gene>
<evidence type="ECO:0000259" key="4">
    <source>
        <dbReference type="PROSITE" id="PS51077"/>
    </source>
</evidence>
<keyword evidence="1" id="KW-0805">Transcription regulation</keyword>
<dbReference type="GO" id="GO:0003700">
    <property type="term" value="F:DNA-binding transcription factor activity"/>
    <property type="evidence" value="ECO:0007669"/>
    <property type="project" value="TreeGrafter"/>
</dbReference>
<dbReference type="PANTHER" id="PTHR30136:SF24">
    <property type="entry name" value="HTH-TYPE TRANSCRIPTIONAL REPRESSOR ALLR"/>
    <property type="match status" value="1"/>
</dbReference>
<proteinExistence type="predicted"/>
<dbReference type="PROSITE" id="PS51077">
    <property type="entry name" value="HTH_ICLR"/>
    <property type="match status" value="1"/>
</dbReference>
<dbReference type="SMART" id="SM00346">
    <property type="entry name" value="HTH_ICLR"/>
    <property type="match status" value="1"/>
</dbReference>
<dbReference type="InterPro" id="IPR036388">
    <property type="entry name" value="WH-like_DNA-bd_sf"/>
</dbReference>
<protein>
    <submittedName>
        <fullName evidence="6">IclR family transcriptional regulator</fullName>
    </submittedName>
</protein>